<feature type="transmembrane region" description="Helical" evidence="10">
    <location>
        <begin position="629"/>
        <end position="646"/>
    </location>
</feature>
<feature type="transmembrane region" description="Helical" evidence="10">
    <location>
        <begin position="652"/>
        <end position="670"/>
    </location>
</feature>
<feature type="domain" description="Na+/H+ antiporter MnhB subunit-related protein" evidence="13">
    <location>
        <begin position="820"/>
        <end position="942"/>
    </location>
</feature>
<dbReference type="InterPro" id="IPR025383">
    <property type="entry name" value="MrpA_C/MbhD"/>
</dbReference>
<feature type="domain" description="MrpA C-terminal/MbhE" evidence="15">
    <location>
        <begin position="690"/>
        <end position="764"/>
    </location>
</feature>
<evidence type="ECO:0000256" key="6">
    <source>
        <dbReference type="ARBA" id="ARBA00022989"/>
    </source>
</evidence>
<feature type="transmembrane region" description="Helical" evidence="10">
    <location>
        <begin position="923"/>
        <end position="945"/>
    </location>
</feature>
<evidence type="ECO:0000313" key="17">
    <source>
        <dbReference type="Proteomes" id="UP000831786"/>
    </source>
</evidence>
<feature type="domain" description="MrpA C-terminal/MbhD" evidence="14">
    <location>
        <begin position="610"/>
        <end position="675"/>
    </location>
</feature>
<evidence type="ECO:0000313" key="16">
    <source>
        <dbReference type="EMBL" id="UOQ58858.1"/>
    </source>
</evidence>
<evidence type="ECO:0000256" key="9">
    <source>
        <dbReference type="RuleBase" id="RU000320"/>
    </source>
</evidence>
<feature type="transmembrane region" description="Helical" evidence="10">
    <location>
        <begin position="562"/>
        <end position="584"/>
    </location>
</feature>
<feature type="transmembrane region" description="Helical" evidence="10">
    <location>
        <begin position="128"/>
        <end position="146"/>
    </location>
</feature>
<feature type="transmembrane region" description="Helical" evidence="10">
    <location>
        <begin position="690"/>
        <end position="713"/>
    </location>
</feature>
<keyword evidence="5 9" id="KW-0812">Transmembrane</keyword>
<feature type="transmembrane region" description="Helical" evidence="10">
    <location>
        <begin position="25"/>
        <end position="51"/>
    </location>
</feature>
<dbReference type="Pfam" id="PF00361">
    <property type="entry name" value="Proton_antipo_M"/>
    <property type="match status" value="1"/>
</dbReference>
<feature type="transmembrane region" description="Helical" evidence="10">
    <location>
        <begin position="72"/>
        <end position="93"/>
    </location>
</feature>
<feature type="transmembrane region" description="Helical" evidence="10">
    <location>
        <begin position="604"/>
        <end position="622"/>
    </location>
</feature>
<comment type="subcellular location">
    <subcellularLocation>
        <location evidence="1">Cell membrane</location>
        <topology evidence="1">Multi-pass membrane protein</topology>
    </subcellularLocation>
    <subcellularLocation>
        <location evidence="9">Membrane</location>
        <topology evidence="9">Multi-pass membrane protein</topology>
    </subcellularLocation>
</comment>
<accession>A0ABY4FRD9</accession>
<dbReference type="InterPro" id="IPR007182">
    <property type="entry name" value="MnhB"/>
</dbReference>
<feature type="transmembrane region" description="Helical" evidence="10">
    <location>
        <begin position="846"/>
        <end position="866"/>
    </location>
</feature>
<feature type="transmembrane region" description="Helical" evidence="10">
    <location>
        <begin position="158"/>
        <end position="181"/>
    </location>
</feature>
<evidence type="ECO:0000256" key="3">
    <source>
        <dbReference type="ARBA" id="ARBA00022449"/>
    </source>
</evidence>
<evidence type="ECO:0000256" key="1">
    <source>
        <dbReference type="ARBA" id="ARBA00004651"/>
    </source>
</evidence>
<dbReference type="PANTHER" id="PTHR43373">
    <property type="entry name" value="NA(+)/H(+) ANTIPORTER SUBUNIT"/>
    <property type="match status" value="1"/>
</dbReference>
<gene>
    <name evidence="16" type="ORF">MUN78_05675</name>
</gene>
<dbReference type="InterPro" id="IPR001750">
    <property type="entry name" value="ND/Mrp_TM"/>
</dbReference>
<feature type="transmembrane region" description="Helical" evidence="10">
    <location>
        <begin position="238"/>
        <end position="257"/>
    </location>
</feature>
<organism evidence="16 17">
    <name type="scientific">Leucobacter allii</name>
    <dbReference type="NCBI Taxonomy" id="2932247"/>
    <lineage>
        <taxon>Bacteria</taxon>
        <taxon>Bacillati</taxon>
        <taxon>Actinomycetota</taxon>
        <taxon>Actinomycetes</taxon>
        <taxon>Micrococcales</taxon>
        <taxon>Microbacteriaceae</taxon>
        <taxon>Leucobacter</taxon>
    </lineage>
</organism>
<keyword evidence="8 10" id="KW-0472">Membrane</keyword>
<feature type="transmembrane region" description="Helical" evidence="10">
    <location>
        <begin position="269"/>
        <end position="286"/>
    </location>
</feature>
<feature type="transmembrane region" description="Helical" evidence="10">
    <location>
        <begin position="293"/>
        <end position="313"/>
    </location>
</feature>
<evidence type="ECO:0000256" key="2">
    <source>
        <dbReference type="ARBA" id="ARBA00022448"/>
    </source>
</evidence>
<evidence type="ECO:0000256" key="4">
    <source>
        <dbReference type="ARBA" id="ARBA00022475"/>
    </source>
</evidence>
<evidence type="ECO:0000256" key="5">
    <source>
        <dbReference type="ARBA" id="ARBA00022692"/>
    </source>
</evidence>
<evidence type="ECO:0000259" key="13">
    <source>
        <dbReference type="Pfam" id="PF04039"/>
    </source>
</evidence>
<dbReference type="InterPro" id="IPR050616">
    <property type="entry name" value="CPA3_Na-H_Antiporter_A"/>
</dbReference>
<protein>
    <submittedName>
        <fullName evidence="16">Na+/H+ antiporter subunit A</fullName>
    </submittedName>
</protein>
<dbReference type="InterPro" id="IPR042106">
    <property type="entry name" value="Nuo/plastoQ_OxRdtase_6_NuoJ"/>
</dbReference>
<sequence>MMGALLILALASVIAHPLARRLGRNVFWIFAALLALVFAGLLALAPAVLAGETRVESVAWVPQLELSLTFRLDPVALLFALLVTGAGALVLLYCTRYFEAGEAGVERFAAVFMGFATSMLGLVLADDVYLLFIFWEGTTVFSFLLIGHVTRLRTSTAAALQALMVTTLGGLAMLVGLVLLAQSAGSSLLSDIVASEPSGAVGVTAVFLVLVGALSKSAIFPFHFWLPGAMAAPTPVSAYLHAAAMVKAGIYLIARITPAFGDVPGYRETLVVLGAITMLNGGIRALRQFDIKLIVAHGTVSQLGLLVMVFGVGDPRASFAGFALLFAHALAKAPLFLGVGIIDHSTGTRDLRKLSGLGRRMPVLAWVTVLAAASMAGLPPFFGFVAKESMFTELIEVGHAHPIAILALVVAIAGSILTVGYMGRFLWGAFASKRGVADTAIQHAPGWSIIVAPAVFSLAVLAAGLAAPWADGVLQTLVPEQSTAAGTAAEHLALWHGVTPALLSSVAVLLVGALLAKLLSRTILLLPPPAERWSGSHAYWVVTQFVDLVAVKLTSITQRGSLPFYLAVILIVLVAALGGSVVVGTLQGGAPLWPADVVLASSPVQLPIAIVMIVAALFSLRARTRFQSVVLVGVTGYGMAAIFAMHGAPDLALTQALVETVTLIAFVLVIRRLPQRIGTRATPRKRWLRAGIGVGVGVVIGALAIIALGSRIAEPISLRLPELAYAGGHGANVVNVMLVDIRGWDTMGELSVILAAATGVASLVFVKTRVDHRPKLSRRDARVAAREQLLRVADPNDPARRVSWLLAGRHLDPARRSILLEVVVRLIFHGLIILSIYLLLTGHNSPGGGFAGGLVAGLALVARYLAGGRHELGATVPLDAGRILGTGLAIAVSMAFLPMLFGQSALASAWIDLDLGVFGSLPLVTSTLFDVGVYLVVFGLILDVLRSLGAEIDEHEEAEVAQFEEEEVSTR</sequence>
<feature type="transmembrane region" description="Helical" evidence="10">
    <location>
        <begin position="403"/>
        <end position="427"/>
    </location>
</feature>
<evidence type="ECO:0000259" key="12">
    <source>
        <dbReference type="Pfam" id="PF00662"/>
    </source>
</evidence>
<dbReference type="Pfam" id="PF13244">
    <property type="entry name" value="MbhD"/>
    <property type="match status" value="1"/>
</dbReference>
<feature type="transmembrane region" description="Helical" evidence="10">
    <location>
        <begin position="818"/>
        <end position="840"/>
    </location>
</feature>
<dbReference type="Proteomes" id="UP000831786">
    <property type="component" value="Chromosome"/>
</dbReference>
<dbReference type="InterPro" id="IPR046806">
    <property type="entry name" value="MrpA_C/MbhE"/>
</dbReference>
<keyword evidence="4" id="KW-1003">Cell membrane</keyword>
<keyword evidence="3" id="KW-0050">Antiport</keyword>
<dbReference type="NCBIfam" id="NF009284">
    <property type="entry name" value="PRK12644.1"/>
    <property type="match status" value="1"/>
</dbReference>
<evidence type="ECO:0000259" key="14">
    <source>
        <dbReference type="Pfam" id="PF13244"/>
    </source>
</evidence>
<feature type="transmembrane region" description="Helical" evidence="10">
    <location>
        <begin position="319"/>
        <end position="342"/>
    </location>
</feature>
<feature type="transmembrane region" description="Helical" evidence="10">
    <location>
        <begin position="887"/>
        <end position="911"/>
    </location>
</feature>
<dbReference type="InterPro" id="IPR001516">
    <property type="entry name" value="Proton_antipo_N"/>
</dbReference>
<dbReference type="Pfam" id="PF04039">
    <property type="entry name" value="MnhB"/>
    <property type="match status" value="1"/>
</dbReference>
<feature type="transmembrane region" description="Helical" evidence="10">
    <location>
        <begin position="447"/>
        <end position="470"/>
    </location>
</feature>
<keyword evidence="7" id="KW-0406">Ion transport</keyword>
<feature type="transmembrane region" description="Helical" evidence="10">
    <location>
        <begin position="747"/>
        <end position="766"/>
    </location>
</feature>
<dbReference type="Pfam" id="PF20501">
    <property type="entry name" value="MbhE"/>
    <property type="match status" value="1"/>
</dbReference>
<evidence type="ECO:0000259" key="15">
    <source>
        <dbReference type="Pfam" id="PF20501"/>
    </source>
</evidence>
<evidence type="ECO:0000256" key="8">
    <source>
        <dbReference type="ARBA" id="ARBA00023136"/>
    </source>
</evidence>
<reference evidence="16 17" key="1">
    <citation type="submission" date="2022-04" db="EMBL/GenBank/DDBJ databases">
        <title>Leucobacter sp. isolated from rhizosphere of garlic.</title>
        <authorList>
            <person name="Won M."/>
            <person name="Lee C.-M."/>
            <person name="Woen H.-Y."/>
            <person name="Kwon S.-W."/>
        </authorList>
    </citation>
    <scope>NUCLEOTIDE SEQUENCE [LARGE SCALE GENOMIC DNA]</scope>
    <source>
        <strain evidence="16 17">H21R-40</strain>
    </source>
</reference>
<feature type="transmembrane region" description="Helical" evidence="10">
    <location>
        <begin position="493"/>
        <end position="516"/>
    </location>
</feature>
<evidence type="ECO:0000259" key="11">
    <source>
        <dbReference type="Pfam" id="PF00361"/>
    </source>
</evidence>
<keyword evidence="2" id="KW-0813">Transport</keyword>
<dbReference type="PRINTS" id="PR01434">
    <property type="entry name" value="NADHDHGNASE5"/>
</dbReference>
<feature type="transmembrane region" description="Helical" evidence="10">
    <location>
        <begin position="201"/>
        <end position="226"/>
    </location>
</feature>
<evidence type="ECO:0000256" key="7">
    <source>
        <dbReference type="ARBA" id="ARBA00023065"/>
    </source>
</evidence>
<keyword evidence="6 10" id="KW-1133">Transmembrane helix</keyword>
<proteinExistence type="predicted"/>
<feature type="domain" description="NADH:quinone oxidoreductase/Mrp antiporter transmembrane" evidence="11">
    <location>
        <begin position="125"/>
        <end position="405"/>
    </location>
</feature>
<dbReference type="Pfam" id="PF00662">
    <property type="entry name" value="Proton_antipo_N"/>
    <property type="match status" value="1"/>
</dbReference>
<evidence type="ECO:0000256" key="10">
    <source>
        <dbReference type="SAM" id="Phobius"/>
    </source>
</evidence>
<dbReference type="Gene3D" id="1.20.120.1200">
    <property type="entry name" value="NADH-ubiquinone/plastoquinone oxidoreductase chain 6, subunit NuoJ"/>
    <property type="match status" value="1"/>
</dbReference>
<dbReference type="RefSeq" id="WP_244730018.1">
    <property type="nucleotide sequence ID" value="NZ_CP095045.1"/>
</dbReference>
<keyword evidence="17" id="KW-1185">Reference proteome</keyword>
<feature type="domain" description="NADH-Ubiquinone oxidoreductase (complex I) chain 5 N-terminal" evidence="12">
    <location>
        <begin position="63"/>
        <end position="108"/>
    </location>
</feature>
<dbReference type="EMBL" id="CP095045">
    <property type="protein sequence ID" value="UOQ58858.1"/>
    <property type="molecule type" value="Genomic_DNA"/>
</dbReference>
<dbReference type="PANTHER" id="PTHR43373:SF1">
    <property type="entry name" value="NA(+)_H(+) ANTIPORTER SUBUNIT A"/>
    <property type="match status" value="1"/>
</dbReference>
<name>A0ABY4FRD9_9MICO</name>
<feature type="transmembrane region" description="Helical" evidence="10">
    <location>
        <begin position="363"/>
        <end position="383"/>
    </location>
</feature>